<dbReference type="InterPro" id="IPR005149">
    <property type="entry name" value="Tscrpt_reg_PadR_N"/>
</dbReference>
<accession>A0ABW4BG86</accession>
<feature type="domain" description="Transcription regulator PadR N-terminal" evidence="1">
    <location>
        <begin position="15"/>
        <end position="86"/>
    </location>
</feature>
<evidence type="ECO:0000313" key="3">
    <source>
        <dbReference type="Proteomes" id="UP001597199"/>
    </source>
</evidence>
<protein>
    <submittedName>
        <fullName evidence="2">PadR family transcriptional regulator</fullName>
    </submittedName>
</protein>
<evidence type="ECO:0000259" key="1">
    <source>
        <dbReference type="Pfam" id="PF03551"/>
    </source>
</evidence>
<dbReference type="Gene3D" id="1.10.10.10">
    <property type="entry name" value="Winged helix-like DNA-binding domain superfamily/Winged helix DNA-binding domain"/>
    <property type="match status" value="1"/>
</dbReference>
<dbReference type="SUPFAM" id="SSF46785">
    <property type="entry name" value="Winged helix' DNA-binding domain"/>
    <property type="match status" value="1"/>
</dbReference>
<dbReference type="InterPro" id="IPR036390">
    <property type="entry name" value="WH_DNA-bd_sf"/>
</dbReference>
<dbReference type="InterPro" id="IPR036388">
    <property type="entry name" value="WH-like_DNA-bd_sf"/>
</dbReference>
<comment type="caution">
    <text evidence="2">The sequence shown here is derived from an EMBL/GenBank/DDBJ whole genome shotgun (WGS) entry which is preliminary data.</text>
</comment>
<dbReference type="EMBL" id="JBHTOA010000030">
    <property type="protein sequence ID" value="MFD1399001.1"/>
    <property type="molecule type" value="Genomic_DNA"/>
</dbReference>
<organism evidence="2 3">
    <name type="scientific">Lacticaseibacillus suilingensis</name>
    <dbReference type="NCBI Taxonomy" id="2799577"/>
    <lineage>
        <taxon>Bacteria</taxon>
        <taxon>Bacillati</taxon>
        <taxon>Bacillota</taxon>
        <taxon>Bacilli</taxon>
        <taxon>Lactobacillales</taxon>
        <taxon>Lactobacillaceae</taxon>
        <taxon>Lacticaseibacillus</taxon>
    </lineage>
</organism>
<dbReference type="Proteomes" id="UP001597199">
    <property type="component" value="Unassembled WGS sequence"/>
</dbReference>
<proteinExistence type="predicted"/>
<evidence type="ECO:0000313" key="2">
    <source>
        <dbReference type="EMBL" id="MFD1399001.1"/>
    </source>
</evidence>
<dbReference type="PANTHER" id="PTHR33169">
    <property type="entry name" value="PADR-FAMILY TRANSCRIPTIONAL REGULATOR"/>
    <property type="match status" value="1"/>
</dbReference>
<dbReference type="PANTHER" id="PTHR33169:SF14">
    <property type="entry name" value="TRANSCRIPTIONAL REGULATOR RV3488"/>
    <property type="match status" value="1"/>
</dbReference>
<reference evidence="3" key="1">
    <citation type="journal article" date="2019" name="Int. J. Syst. Evol. Microbiol.">
        <title>The Global Catalogue of Microorganisms (GCM) 10K type strain sequencing project: providing services to taxonomists for standard genome sequencing and annotation.</title>
        <authorList>
            <consortium name="The Broad Institute Genomics Platform"/>
            <consortium name="The Broad Institute Genome Sequencing Center for Infectious Disease"/>
            <person name="Wu L."/>
            <person name="Ma J."/>
        </authorList>
    </citation>
    <scope>NUCLEOTIDE SEQUENCE [LARGE SCALE GENOMIC DNA]</scope>
    <source>
        <strain evidence="3">CCM 9110</strain>
    </source>
</reference>
<dbReference type="InterPro" id="IPR052509">
    <property type="entry name" value="Metal_resp_DNA-bind_regulator"/>
</dbReference>
<dbReference type="RefSeq" id="WP_204118194.1">
    <property type="nucleotide sequence ID" value="NZ_BOLV01000003.1"/>
</dbReference>
<name>A0ABW4BG86_9LACO</name>
<dbReference type="Pfam" id="PF03551">
    <property type="entry name" value="PadR"/>
    <property type="match status" value="1"/>
</dbReference>
<keyword evidence="3" id="KW-1185">Reference proteome</keyword>
<sequence>MKQTQLLRGVLEGCVLAIIAKGPIYGYELMQALHGYGFTSIAGGTLYPLLAKLEHQGALSSRSVASPEGPTRKYFSLTTQGFENLTAFQTQWAAFGAQVAAVMEAIDDEKSRR</sequence>
<gene>
    <name evidence="2" type="ORF">ACFQ41_06740</name>
</gene>